<dbReference type="Proteomes" id="UP000695022">
    <property type="component" value="Unplaced"/>
</dbReference>
<reference evidence="5" key="1">
    <citation type="submission" date="2025-08" db="UniProtKB">
        <authorList>
            <consortium name="RefSeq"/>
        </authorList>
    </citation>
    <scope>IDENTIFICATION</scope>
</reference>
<protein>
    <submittedName>
        <fullName evidence="5">Uncharacterized protein LOC106807810 isoform X1</fullName>
    </submittedName>
</protein>
<keyword evidence="1" id="KW-0175">Coiled coil</keyword>
<dbReference type="InterPro" id="IPR004827">
    <property type="entry name" value="bZIP"/>
</dbReference>
<feature type="compositionally biased region" description="Low complexity" evidence="2">
    <location>
        <begin position="124"/>
        <end position="172"/>
    </location>
</feature>
<dbReference type="SUPFAM" id="SSF57959">
    <property type="entry name" value="Leucine zipper domain"/>
    <property type="match status" value="1"/>
</dbReference>
<evidence type="ECO:0000313" key="4">
    <source>
        <dbReference type="Proteomes" id="UP000695022"/>
    </source>
</evidence>
<proteinExistence type="predicted"/>
<dbReference type="InterPro" id="IPR046347">
    <property type="entry name" value="bZIP_sf"/>
</dbReference>
<feature type="region of interest" description="Disordered" evidence="2">
    <location>
        <begin position="124"/>
        <end position="185"/>
    </location>
</feature>
<evidence type="ECO:0000256" key="1">
    <source>
        <dbReference type="SAM" id="Coils"/>
    </source>
</evidence>
<evidence type="ECO:0000313" key="5">
    <source>
        <dbReference type="RefSeq" id="XP_014665754.1"/>
    </source>
</evidence>
<dbReference type="PROSITE" id="PS50217">
    <property type="entry name" value="BZIP"/>
    <property type="match status" value="1"/>
</dbReference>
<feature type="coiled-coil region" evidence="1">
    <location>
        <begin position="216"/>
        <end position="243"/>
    </location>
</feature>
<dbReference type="InterPro" id="IPR031106">
    <property type="entry name" value="C/EBP"/>
</dbReference>
<dbReference type="SMART" id="SM00338">
    <property type="entry name" value="BRLZ"/>
    <property type="match status" value="1"/>
</dbReference>
<dbReference type="Pfam" id="PF07716">
    <property type="entry name" value="bZIP_2"/>
    <property type="match status" value="1"/>
</dbReference>
<organism evidence="4 5">
    <name type="scientific">Priapulus caudatus</name>
    <name type="common">Priapulid worm</name>
    <dbReference type="NCBI Taxonomy" id="37621"/>
    <lineage>
        <taxon>Eukaryota</taxon>
        <taxon>Metazoa</taxon>
        <taxon>Ecdysozoa</taxon>
        <taxon>Scalidophora</taxon>
        <taxon>Priapulida</taxon>
        <taxon>Priapulimorpha</taxon>
        <taxon>Priapulimorphida</taxon>
        <taxon>Priapulidae</taxon>
        <taxon>Priapulus</taxon>
    </lineage>
</organism>
<name>A0ABM1E0N3_PRICU</name>
<accession>A0ABM1E0N3</accession>
<dbReference type="GeneID" id="106807810"/>
<dbReference type="RefSeq" id="XP_014665754.1">
    <property type="nucleotide sequence ID" value="XM_014810268.1"/>
</dbReference>
<gene>
    <name evidence="5" type="primary">LOC106807810</name>
</gene>
<keyword evidence="4" id="KW-1185">Reference proteome</keyword>
<dbReference type="PANTHER" id="PTHR23334">
    <property type="entry name" value="CCAAT/ENHANCER BINDING PROTEIN"/>
    <property type="match status" value="1"/>
</dbReference>
<dbReference type="PANTHER" id="PTHR23334:SF20">
    <property type="entry name" value="BASIC LEUCINE ZIPPER 24"/>
    <property type="match status" value="1"/>
</dbReference>
<dbReference type="Gene3D" id="1.20.5.170">
    <property type="match status" value="1"/>
</dbReference>
<evidence type="ECO:0000259" key="3">
    <source>
        <dbReference type="PROSITE" id="PS50217"/>
    </source>
</evidence>
<evidence type="ECO:0000256" key="2">
    <source>
        <dbReference type="SAM" id="MobiDB-lite"/>
    </source>
</evidence>
<sequence>MHSMADLTLYGNDGTYDKNETKPATASLTTRIDDIGFGLGPAEPSLDLSRGHVSFLDGQSTPAVDELLEGFYFGGAAPPVPTPVALVTVAREFIDLPTIKVEPTDFSTQQRWKSFVDTEHSYYTSGASSSSCSPPRAAATPGPVAATPGLAAATPGTAAATPGPAPAAGGKKSASKKRAAPKGSVQYVERRERNNLAVRKSRQKSKQHNVAMGRRVQELAAHNHSLQTKVDQLTKELDMLKQLFSVAVKDGASAR</sequence>
<dbReference type="CDD" id="cd14693">
    <property type="entry name" value="bZIP_CEBP"/>
    <property type="match status" value="1"/>
</dbReference>
<feature type="domain" description="BZIP" evidence="3">
    <location>
        <begin position="184"/>
        <end position="247"/>
    </location>
</feature>